<dbReference type="PROSITE" id="PS00028">
    <property type="entry name" value="ZINC_FINGER_C2H2_1"/>
    <property type="match status" value="7"/>
</dbReference>
<protein>
    <submittedName>
        <fullName evidence="8">LOC100880868</fullName>
    </submittedName>
</protein>
<dbReference type="GO" id="GO:0008270">
    <property type="term" value="F:zinc ion binding"/>
    <property type="evidence" value="ECO:0007669"/>
    <property type="project" value="UniProtKB-KW"/>
</dbReference>
<feature type="domain" description="C2H2-type" evidence="7">
    <location>
        <begin position="283"/>
        <end position="310"/>
    </location>
</feature>
<dbReference type="PROSITE" id="PS50157">
    <property type="entry name" value="ZINC_FINGER_C2H2_2"/>
    <property type="match status" value="8"/>
</dbReference>
<dbReference type="InterPro" id="IPR013087">
    <property type="entry name" value="Znf_C2H2_type"/>
</dbReference>
<feature type="non-terminal residue" evidence="8">
    <location>
        <position position="1"/>
    </location>
</feature>
<dbReference type="Pfam" id="PF00096">
    <property type="entry name" value="zf-C2H2"/>
    <property type="match status" value="5"/>
</dbReference>
<dbReference type="PANTHER" id="PTHR24408:SF58">
    <property type="entry name" value="TRANSCRIPTION FACTOR (TFIIIA), PUTATIVE (AFU_ORTHOLOGUE AFUA_1G05150)-RELATED"/>
    <property type="match status" value="1"/>
</dbReference>
<proteinExistence type="predicted"/>
<feature type="domain" description="C2H2-type" evidence="7">
    <location>
        <begin position="339"/>
        <end position="366"/>
    </location>
</feature>
<dbReference type="SMART" id="SM00355">
    <property type="entry name" value="ZnF_C2H2"/>
    <property type="match status" value="10"/>
</dbReference>
<reference evidence="9" key="1">
    <citation type="submission" date="2021-01" db="EMBL/GenBank/DDBJ databases">
        <title>Caligus Genome Assembly.</title>
        <authorList>
            <person name="Gallardo-Escarate C."/>
        </authorList>
    </citation>
    <scope>NUCLEOTIDE SEQUENCE [LARGE SCALE GENOMIC DNA]</scope>
</reference>
<dbReference type="EMBL" id="CP045904">
    <property type="protein sequence ID" value="QQP36181.1"/>
    <property type="molecule type" value="Genomic_DNA"/>
</dbReference>
<feature type="compositionally biased region" description="Basic and acidic residues" evidence="6">
    <location>
        <begin position="77"/>
        <end position="86"/>
    </location>
</feature>
<dbReference type="InterPro" id="IPR036236">
    <property type="entry name" value="Znf_C2H2_sf"/>
</dbReference>
<dbReference type="OrthoDB" id="6377414at2759"/>
<feature type="non-terminal residue" evidence="8">
    <location>
        <position position="593"/>
    </location>
</feature>
<accession>A0A7T8GRC0</accession>
<keyword evidence="1" id="KW-0479">Metal-binding</keyword>
<feature type="domain" description="C2H2-type" evidence="7">
    <location>
        <begin position="561"/>
        <end position="588"/>
    </location>
</feature>
<evidence type="ECO:0000313" key="9">
    <source>
        <dbReference type="Proteomes" id="UP000595437"/>
    </source>
</evidence>
<feature type="domain" description="C2H2-type" evidence="7">
    <location>
        <begin position="408"/>
        <end position="431"/>
    </location>
</feature>
<evidence type="ECO:0000259" key="7">
    <source>
        <dbReference type="PROSITE" id="PS50157"/>
    </source>
</evidence>
<feature type="domain" description="C2H2-type" evidence="7">
    <location>
        <begin position="380"/>
        <end position="408"/>
    </location>
</feature>
<name>A0A7T8GRC0_CALRO</name>
<dbReference type="SUPFAM" id="SSF57667">
    <property type="entry name" value="beta-beta-alpha zinc fingers"/>
    <property type="match status" value="7"/>
</dbReference>
<dbReference type="PANTHER" id="PTHR24408">
    <property type="entry name" value="ZINC FINGER PROTEIN"/>
    <property type="match status" value="1"/>
</dbReference>
<dbReference type="Gene3D" id="3.30.160.60">
    <property type="entry name" value="Classic Zinc Finger"/>
    <property type="match status" value="8"/>
</dbReference>
<feature type="region of interest" description="Disordered" evidence="6">
    <location>
        <begin position="1"/>
        <end position="43"/>
    </location>
</feature>
<evidence type="ECO:0000256" key="3">
    <source>
        <dbReference type="ARBA" id="ARBA00022771"/>
    </source>
</evidence>
<dbReference type="GO" id="GO:0043565">
    <property type="term" value="F:sequence-specific DNA binding"/>
    <property type="evidence" value="ECO:0007669"/>
    <property type="project" value="TreeGrafter"/>
</dbReference>
<organism evidence="8 9">
    <name type="scientific">Caligus rogercresseyi</name>
    <name type="common">Sea louse</name>
    <dbReference type="NCBI Taxonomy" id="217165"/>
    <lineage>
        <taxon>Eukaryota</taxon>
        <taxon>Metazoa</taxon>
        <taxon>Ecdysozoa</taxon>
        <taxon>Arthropoda</taxon>
        <taxon>Crustacea</taxon>
        <taxon>Multicrustacea</taxon>
        <taxon>Hexanauplia</taxon>
        <taxon>Copepoda</taxon>
        <taxon>Siphonostomatoida</taxon>
        <taxon>Caligidae</taxon>
        <taxon>Caligus</taxon>
    </lineage>
</organism>
<evidence type="ECO:0000256" key="4">
    <source>
        <dbReference type="ARBA" id="ARBA00022833"/>
    </source>
</evidence>
<dbReference type="Proteomes" id="UP000595437">
    <property type="component" value="Chromosome 15"/>
</dbReference>
<dbReference type="FunFam" id="3.30.160.60:FF:001630">
    <property type="entry name" value="Zinc finger protein 888"/>
    <property type="match status" value="1"/>
</dbReference>
<gene>
    <name evidence="8" type="ORF">FKW44_021196</name>
</gene>
<feature type="domain" description="C2H2-type" evidence="7">
    <location>
        <begin position="311"/>
        <end position="333"/>
    </location>
</feature>
<sequence>SSSSLSSCSELEVSPSSTPLTPSSPSSPSSPPPVDSLQELKSRLKDQGSVPILVSSTLAESQDFMDFLGFQSQAEGDGNHGKRRGEPPPPPPGGSSPQPGSSREQEDKQDDDAELDEDKESDEEEEEDDITLQDLVALETMEEEDDEEEEEDFQTQGLNLGIYAPRPTDTPCPTSLLSSAEKALEPFLSHPVSPSPSLHLNAEKTHLLPSSESQGVLGSQGSTWKCSTCFLVFPSGSSLQEHLSLITSSPFKCSRCHIRFASLQEARAHKKAEDPQPNAQGEYVCQRCDRVLPDKELLLKHREVHAEEKPFECTECGKKFLKASLLKSHTRRHFEVGSYACLLCEKRFYSPSKLKEHIRVHTETERSWTALGHAQGGQGAICSTCGKLFSTQRDLDWHVEAVHEREPKKCSYCGDVFVHASTLTRHIRLKHQENFIPAHRKSSLYANINKHIKSKHHGDRLYNCDICKRGFATKHSLSEHVWQHKSLTSRPFKCHLCPKAYLRPNLLEAHPYVCNECGAKFVSKCNWQRHVQEHSGSRNFECPRAYYLTDHLKVHTGEKPFSCGICGKRTATRSNYNSHLRTHITRDPINSEV</sequence>
<keyword evidence="3 5" id="KW-0863">Zinc-finger</keyword>
<evidence type="ECO:0000256" key="5">
    <source>
        <dbReference type="PROSITE-ProRule" id="PRU00042"/>
    </source>
</evidence>
<dbReference type="GO" id="GO:0005634">
    <property type="term" value="C:nucleus"/>
    <property type="evidence" value="ECO:0007669"/>
    <property type="project" value="TreeGrafter"/>
</dbReference>
<evidence type="ECO:0000256" key="6">
    <source>
        <dbReference type="SAM" id="MobiDB-lite"/>
    </source>
</evidence>
<evidence type="ECO:0000313" key="8">
    <source>
        <dbReference type="EMBL" id="QQP36181.1"/>
    </source>
</evidence>
<keyword evidence="4" id="KW-0862">Zinc</keyword>
<feature type="domain" description="C2H2-type" evidence="7">
    <location>
        <begin position="462"/>
        <end position="489"/>
    </location>
</feature>
<evidence type="ECO:0000256" key="2">
    <source>
        <dbReference type="ARBA" id="ARBA00022737"/>
    </source>
</evidence>
<feature type="compositionally biased region" description="Acidic residues" evidence="6">
    <location>
        <begin position="107"/>
        <end position="131"/>
    </location>
</feature>
<evidence type="ECO:0000256" key="1">
    <source>
        <dbReference type="ARBA" id="ARBA00022723"/>
    </source>
</evidence>
<feature type="domain" description="C2H2-type" evidence="7">
    <location>
        <begin position="512"/>
        <end position="539"/>
    </location>
</feature>
<feature type="compositionally biased region" description="Low complexity" evidence="6">
    <location>
        <begin position="1"/>
        <end position="27"/>
    </location>
</feature>
<keyword evidence="2" id="KW-0677">Repeat</keyword>
<keyword evidence="9" id="KW-1185">Reference proteome</keyword>
<feature type="region of interest" description="Disordered" evidence="6">
    <location>
        <begin position="65"/>
        <end position="134"/>
    </location>
</feature>
<dbReference type="FunFam" id="3.30.160.60:FF:000100">
    <property type="entry name" value="Zinc finger 45-like"/>
    <property type="match status" value="1"/>
</dbReference>
<dbReference type="GO" id="GO:0000981">
    <property type="term" value="F:DNA-binding transcription factor activity, RNA polymerase II-specific"/>
    <property type="evidence" value="ECO:0007669"/>
    <property type="project" value="TreeGrafter"/>
</dbReference>
<dbReference type="FunFam" id="3.30.160.60:FF:000634">
    <property type="entry name" value="Zinc finger X-chromosomal protein"/>
    <property type="match status" value="1"/>
</dbReference>
<dbReference type="Pfam" id="PF13912">
    <property type="entry name" value="zf-C2H2_6"/>
    <property type="match status" value="2"/>
</dbReference>
<dbReference type="AlphaFoldDB" id="A0A7T8GRC0"/>